<name>A0A060N5H9_CLOBO</name>
<accession>A0A060N5H9</accession>
<reference evidence="1" key="1">
    <citation type="submission" date="2013-10" db="EMBL/GenBank/DDBJ databases">
        <title>Draft genome sequence of Clostridium botulinum type B strain Osaka05.</title>
        <authorList>
            <person name="Sakaguchi Y."/>
            <person name="Hosomi K."/>
            <person name="Uchiyama J."/>
            <person name="Ogura Y."/>
            <person name="Sakaguchi M."/>
            <person name="Kohda T."/>
            <person name="Mukamoto M."/>
            <person name="Misawa N."/>
            <person name="Matsuzaki S."/>
            <person name="Hayashi T."/>
            <person name="Kozaki S."/>
        </authorList>
    </citation>
    <scope>NUCLEOTIDE SEQUENCE</scope>
    <source>
        <strain evidence="1">Osaka05</strain>
    </source>
</reference>
<gene>
    <name evidence="1" type="ORF">CBO05P1_086</name>
</gene>
<dbReference type="AlphaFoldDB" id="A0A060N5H9"/>
<dbReference type="HOGENOM" id="CLU_2286559_0_0_9"/>
<proteinExistence type="predicted"/>
<dbReference type="Proteomes" id="UP000054164">
    <property type="component" value="Unassembled WGS sequence"/>
</dbReference>
<evidence type="ECO:0000313" key="1">
    <source>
        <dbReference type="EMBL" id="BAO04805.1"/>
    </source>
</evidence>
<organism evidence="1">
    <name type="scientific">Clostridium botulinum B str. Osaka05</name>
    <dbReference type="NCBI Taxonomy" id="1407017"/>
    <lineage>
        <taxon>Bacteria</taxon>
        <taxon>Bacillati</taxon>
        <taxon>Bacillota</taxon>
        <taxon>Clostridia</taxon>
        <taxon>Eubacteriales</taxon>
        <taxon>Clostridiaceae</taxon>
        <taxon>Clostridium</taxon>
    </lineage>
</organism>
<dbReference type="EMBL" id="BA000058">
    <property type="protein sequence ID" value="BAO04805.1"/>
    <property type="molecule type" value="Genomic_DNA"/>
</dbReference>
<protein>
    <submittedName>
        <fullName evidence="1">Uncharacterized protein</fullName>
    </submittedName>
</protein>
<sequence>MIIENIKIICTNCNEKVDIMSCRRIEKNEVLITYICPYCGDGERLYWELFNVAYDKKMKLEEIISRANNYINNLDSLVEVKYIIRKSQVKKLNDWIDNNLK</sequence>